<dbReference type="AlphaFoldDB" id="I7MMY4"/>
<organism evidence="1 2">
    <name type="scientific">Tetrahymena thermophila (strain SB210)</name>
    <dbReference type="NCBI Taxonomy" id="312017"/>
    <lineage>
        <taxon>Eukaryota</taxon>
        <taxon>Sar</taxon>
        <taxon>Alveolata</taxon>
        <taxon>Ciliophora</taxon>
        <taxon>Intramacronucleata</taxon>
        <taxon>Oligohymenophorea</taxon>
        <taxon>Hymenostomatida</taxon>
        <taxon>Tetrahymenina</taxon>
        <taxon>Tetrahymenidae</taxon>
        <taxon>Tetrahymena</taxon>
    </lineage>
</organism>
<dbReference type="EMBL" id="GG662245">
    <property type="protein sequence ID" value="EAS07215.2"/>
    <property type="molecule type" value="Genomic_DNA"/>
</dbReference>
<dbReference type="RefSeq" id="XP_001027457.2">
    <property type="nucleotide sequence ID" value="XM_001027457.2"/>
</dbReference>
<reference evidence="2" key="1">
    <citation type="journal article" date="2006" name="PLoS Biol.">
        <title>Macronuclear genome sequence of the ciliate Tetrahymena thermophila, a model eukaryote.</title>
        <authorList>
            <person name="Eisen J.A."/>
            <person name="Coyne R.S."/>
            <person name="Wu M."/>
            <person name="Wu D."/>
            <person name="Thiagarajan M."/>
            <person name="Wortman J.R."/>
            <person name="Badger J.H."/>
            <person name="Ren Q."/>
            <person name="Amedeo P."/>
            <person name="Jones K.M."/>
            <person name="Tallon L.J."/>
            <person name="Delcher A.L."/>
            <person name="Salzberg S.L."/>
            <person name="Silva J.C."/>
            <person name="Haas B.J."/>
            <person name="Majoros W.H."/>
            <person name="Farzad M."/>
            <person name="Carlton J.M."/>
            <person name="Smith R.K. Jr."/>
            <person name="Garg J."/>
            <person name="Pearlman R.E."/>
            <person name="Karrer K.M."/>
            <person name="Sun L."/>
            <person name="Manning G."/>
            <person name="Elde N.C."/>
            <person name="Turkewitz A.P."/>
            <person name="Asai D.J."/>
            <person name="Wilkes D.E."/>
            <person name="Wang Y."/>
            <person name="Cai H."/>
            <person name="Collins K."/>
            <person name="Stewart B.A."/>
            <person name="Lee S.R."/>
            <person name="Wilamowska K."/>
            <person name="Weinberg Z."/>
            <person name="Ruzzo W.L."/>
            <person name="Wloga D."/>
            <person name="Gaertig J."/>
            <person name="Frankel J."/>
            <person name="Tsao C.-C."/>
            <person name="Gorovsky M.A."/>
            <person name="Keeling P.J."/>
            <person name="Waller R.F."/>
            <person name="Patron N.J."/>
            <person name="Cherry J.M."/>
            <person name="Stover N.A."/>
            <person name="Krieger C.J."/>
            <person name="del Toro C."/>
            <person name="Ryder H.F."/>
            <person name="Williamson S.C."/>
            <person name="Barbeau R.A."/>
            <person name="Hamilton E.P."/>
            <person name="Orias E."/>
        </authorList>
    </citation>
    <scope>NUCLEOTIDE SEQUENCE [LARGE SCALE GENOMIC DNA]</scope>
    <source>
        <strain evidence="2">SB210</strain>
    </source>
</reference>
<keyword evidence="2" id="KW-1185">Reference proteome</keyword>
<evidence type="ECO:0000313" key="1">
    <source>
        <dbReference type="EMBL" id="EAS07215.2"/>
    </source>
</evidence>
<dbReference type="GeneID" id="7842088"/>
<dbReference type="InParanoid" id="I7MMY4"/>
<sequence length="642" mass="75619">MDPKFRQQTFISNEVDIVLDNEMIGFDFYSIYEGKYLNQMQLEQNKTYIAFVAFYTLSNGSNSEVIPLNITKCQNPQLYGMNCFDFSQKPDLKLTLGDSHKFFSFINLLVYKCQDIDQQKTFIPNNCADEQSVEQLISLSSYRLNVKVQASQFNTSSQQMQNQYKSQFIPNQINTFQYNEFKIQSQVTKVKAGFLIQSENSYSSPISYQISTQTYDRKQIIQDLGLYAFNQVTFDIDESVTYFNIQYPIFTEVLALCNSILALLLLLGSFCRKIAQNFIQRDIFFIQLKNFFFGTYLSILEQNNIIDFCISRQEQQISQNQQIEPNQAESDEENKHNTLPTCFTPKSSQIVFQQLLTTSNGDKEYDYVKEEYENKQLNEVLPLKNQENSEKLEFNFKKLEYSQNCLNLENSKKEFIPTIFKNELSYQKDFQHQIKGSSNKIIKNETKIPRRYCKIKKVHLPTQNHVQFHQFKNFKQIIQQTEKNFQTQNDISLQQRLEKILFQTKLCNKKEFLKSKGLEQYTLNQLEQSIDDSLDFFTFYKEILFLKKAVMILLSKEQIAALSVIGISLQSIKLNQENTLMTSQTEETYSNHFQEQYKVLQSKELQIQQIKQFLQRCENSENMSILDKRIFSSLIINQQNQY</sequence>
<name>I7MMY4_TETTS</name>
<dbReference type="KEGG" id="tet:TTHERM_00647480"/>
<gene>
    <name evidence="1" type="ORF">TTHERM_00647480</name>
</gene>
<proteinExistence type="predicted"/>
<evidence type="ECO:0000313" key="2">
    <source>
        <dbReference type="Proteomes" id="UP000009168"/>
    </source>
</evidence>
<protein>
    <submittedName>
        <fullName evidence="1">AMP-binding enzyme family protein</fullName>
    </submittedName>
</protein>
<dbReference type="Proteomes" id="UP000009168">
    <property type="component" value="Unassembled WGS sequence"/>
</dbReference>
<accession>I7MMY4</accession>